<keyword evidence="2" id="KW-1185">Reference proteome</keyword>
<gene>
    <name evidence="1" type="ORF">FCALED_LOCUS14335</name>
</gene>
<reference evidence="1" key="1">
    <citation type="submission" date="2021-06" db="EMBL/GenBank/DDBJ databases">
        <authorList>
            <person name="Kallberg Y."/>
            <person name="Tangrot J."/>
            <person name="Rosling A."/>
        </authorList>
    </citation>
    <scope>NUCLEOTIDE SEQUENCE</scope>
    <source>
        <strain evidence="1">UK204</strain>
    </source>
</reference>
<evidence type="ECO:0000313" key="2">
    <source>
        <dbReference type="Proteomes" id="UP000789570"/>
    </source>
</evidence>
<accession>A0A9N9NBI7</accession>
<comment type="caution">
    <text evidence="1">The sequence shown here is derived from an EMBL/GenBank/DDBJ whole genome shotgun (WGS) entry which is preliminary data.</text>
</comment>
<organism evidence="1 2">
    <name type="scientific">Funneliformis caledonium</name>
    <dbReference type="NCBI Taxonomy" id="1117310"/>
    <lineage>
        <taxon>Eukaryota</taxon>
        <taxon>Fungi</taxon>
        <taxon>Fungi incertae sedis</taxon>
        <taxon>Mucoromycota</taxon>
        <taxon>Glomeromycotina</taxon>
        <taxon>Glomeromycetes</taxon>
        <taxon>Glomerales</taxon>
        <taxon>Glomeraceae</taxon>
        <taxon>Funneliformis</taxon>
    </lineage>
</organism>
<feature type="non-terminal residue" evidence="1">
    <location>
        <position position="98"/>
    </location>
</feature>
<sequence>MREKEKVKLIVNNDVDFEDNHVFLRKGKGKAKVIVNDNVDFENNHAFISEDLNNTSSGEKLNNVSSISNAESEINEHSVHDNDYSLIMKHLITLEAKN</sequence>
<protein>
    <submittedName>
        <fullName evidence="1">6147_t:CDS:1</fullName>
    </submittedName>
</protein>
<name>A0A9N9NBI7_9GLOM</name>
<evidence type="ECO:0000313" key="1">
    <source>
        <dbReference type="EMBL" id="CAG8719899.1"/>
    </source>
</evidence>
<dbReference type="Proteomes" id="UP000789570">
    <property type="component" value="Unassembled WGS sequence"/>
</dbReference>
<proteinExistence type="predicted"/>
<dbReference type="EMBL" id="CAJVPQ010010056">
    <property type="protein sequence ID" value="CAG8719899.1"/>
    <property type="molecule type" value="Genomic_DNA"/>
</dbReference>
<dbReference type="AlphaFoldDB" id="A0A9N9NBI7"/>